<evidence type="ECO:0000313" key="2">
    <source>
        <dbReference type="EMBL" id="SFG57204.1"/>
    </source>
</evidence>
<dbReference type="InterPro" id="IPR012505">
    <property type="entry name" value="YbbR"/>
</dbReference>
<dbReference type="EMBL" id="FOOK01000050">
    <property type="protein sequence ID" value="SFG57204.1"/>
    <property type="molecule type" value="Genomic_DNA"/>
</dbReference>
<keyword evidence="1" id="KW-1133">Transmembrane helix</keyword>
<dbReference type="Proteomes" id="UP000198661">
    <property type="component" value="Unassembled WGS sequence"/>
</dbReference>
<dbReference type="AlphaFoldDB" id="A0A1I2SWU9"/>
<organism evidence="2 3">
    <name type="scientific">Planifilum fulgidum</name>
    <dbReference type="NCBI Taxonomy" id="201973"/>
    <lineage>
        <taxon>Bacteria</taxon>
        <taxon>Bacillati</taxon>
        <taxon>Bacillota</taxon>
        <taxon>Bacilli</taxon>
        <taxon>Bacillales</taxon>
        <taxon>Thermoactinomycetaceae</taxon>
        <taxon>Planifilum</taxon>
    </lineage>
</organism>
<dbReference type="InterPro" id="IPR053154">
    <property type="entry name" value="c-di-AMP_regulator"/>
</dbReference>
<protein>
    <submittedName>
        <fullName evidence="2">YbbR domain-containing protein</fullName>
    </submittedName>
</protein>
<dbReference type="OrthoDB" id="1013291at2"/>
<gene>
    <name evidence="2" type="ORF">SAMN04488025_15018</name>
</gene>
<dbReference type="Gene3D" id="2.170.120.40">
    <property type="entry name" value="YbbR-like domain"/>
    <property type="match status" value="2"/>
</dbReference>
<keyword evidence="1" id="KW-0812">Transmembrane</keyword>
<keyword evidence="3" id="KW-1185">Reference proteome</keyword>
<reference evidence="2 3" key="1">
    <citation type="submission" date="2016-10" db="EMBL/GenBank/DDBJ databases">
        <authorList>
            <person name="de Groot N.N."/>
        </authorList>
    </citation>
    <scope>NUCLEOTIDE SEQUENCE [LARGE SCALE GENOMIC DNA]</scope>
    <source>
        <strain evidence="2 3">DSM 44945</strain>
    </source>
</reference>
<dbReference type="PANTHER" id="PTHR37804">
    <property type="entry name" value="CDAA REGULATORY PROTEIN CDAR"/>
    <property type="match status" value="1"/>
</dbReference>
<dbReference type="Gene3D" id="2.170.120.30">
    <property type="match status" value="2"/>
</dbReference>
<dbReference type="RefSeq" id="WP_092041689.1">
    <property type="nucleotide sequence ID" value="NZ_FOOK01000050.1"/>
</dbReference>
<dbReference type="Pfam" id="PF07949">
    <property type="entry name" value="YbbR"/>
    <property type="match status" value="2"/>
</dbReference>
<evidence type="ECO:0000256" key="1">
    <source>
        <dbReference type="SAM" id="Phobius"/>
    </source>
</evidence>
<sequence length="402" mass="43932">MDKWFESDTVLKLVALGLAIMLWMTVNEKPFPFTRGEEVQTTIRNVTLEVLYDKERLELTEAPPTVNLRLSGAPSSINRITPDSYRVYIDLRDLGPGKHRGIPVRWSGFPSGVKVESDPKAVSVTLEEKQQIEMPVQVDLVGDLPSGFKAGEPVIKPTKVLVRGSESLLEEVTAVKGVVNVKGSTETVSRSVALQVYGENGPLHKVEVTPSVVEVEVPITAPDKSVPLKVDVAKYPPEGYAIASLTTDVDRVTVYGPEETLNGLEVYPGPSLDLSGVTKDRTFELPIPPVDERLKVEPKTVKISVTIVKAKTKKLEKVPIRVNGLGDGLKAEVVSPKSGKIDLVVVGAPKLLDNIKLQDIRAVVDASNLPPGEHIRPIRVNLPAYVQLKGNPKLEARIRIKR</sequence>
<name>A0A1I2SWU9_9BACL</name>
<evidence type="ECO:0000313" key="3">
    <source>
        <dbReference type="Proteomes" id="UP000198661"/>
    </source>
</evidence>
<feature type="transmembrane region" description="Helical" evidence="1">
    <location>
        <begin position="9"/>
        <end position="26"/>
    </location>
</feature>
<accession>A0A1I2SWU9</accession>
<dbReference type="STRING" id="201973.SAMN04488025_15018"/>
<dbReference type="PANTHER" id="PTHR37804:SF1">
    <property type="entry name" value="CDAA REGULATORY PROTEIN CDAR"/>
    <property type="match status" value="1"/>
</dbReference>
<proteinExistence type="predicted"/>
<keyword evidence="1" id="KW-0472">Membrane</keyword>